<evidence type="ECO:0000256" key="2">
    <source>
        <dbReference type="SAM" id="MobiDB-lite"/>
    </source>
</evidence>
<feature type="region of interest" description="Disordered" evidence="2">
    <location>
        <begin position="480"/>
        <end position="499"/>
    </location>
</feature>
<name>A0A1M7TGQ6_9ACTN</name>
<organism evidence="3 4">
    <name type="scientific">Geodermatophilus obscurus</name>
    <dbReference type="NCBI Taxonomy" id="1861"/>
    <lineage>
        <taxon>Bacteria</taxon>
        <taxon>Bacillati</taxon>
        <taxon>Actinomycetota</taxon>
        <taxon>Actinomycetes</taxon>
        <taxon>Geodermatophilales</taxon>
        <taxon>Geodermatophilaceae</taxon>
        <taxon>Geodermatophilus</taxon>
    </lineage>
</organism>
<evidence type="ECO:0000256" key="1">
    <source>
        <dbReference type="SAM" id="Coils"/>
    </source>
</evidence>
<gene>
    <name evidence="3" type="ORF">SAMN05660350_01717</name>
</gene>
<evidence type="ECO:0000313" key="3">
    <source>
        <dbReference type="EMBL" id="SHN69895.1"/>
    </source>
</evidence>
<feature type="coiled-coil region" evidence="1">
    <location>
        <begin position="155"/>
        <end position="216"/>
    </location>
</feature>
<accession>A0A1M7TGQ6</accession>
<evidence type="ECO:0008006" key="5">
    <source>
        <dbReference type="Google" id="ProtNLM"/>
    </source>
</evidence>
<reference evidence="3 4" key="1">
    <citation type="submission" date="2016-12" db="EMBL/GenBank/DDBJ databases">
        <authorList>
            <person name="Song W.-J."/>
            <person name="Kurnit D.M."/>
        </authorList>
    </citation>
    <scope>NUCLEOTIDE SEQUENCE [LARGE SCALE GENOMIC DNA]</scope>
    <source>
        <strain evidence="3 4">DSM 43162</strain>
    </source>
</reference>
<evidence type="ECO:0000313" key="4">
    <source>
        <dbReference type="Proteomes" id="UP000184428"/>
    </source>
</evidence>
<sequence>MDLLRSHDEISELQRRHPAWQLLRARTAPLALAFLGGVFVEENVRSVSRTDLLTRLDELLHALNDRTDDGDQYARTAAQYVDEWADPGTAWLRAYYPPGADEPAYDATPAVEKALGWLRSLQPAPFVGTESRLNTVIELLRQMAFGAELDPQVRLEELHRRRREIQEEIDRVSAGQVDVLDPAAQRDRYQQFATTARELLADFRQVEENFRALDRALREKIATWSGGKGELLEEVLGDRRGIADSDQGRSFHAFYDFLLSAPRQEEFADLLVRVQRLPDVAQTLPDTRLRHIHHDWLDAAERTQSTVRLLSDQLRRFLDDQVWLENRRVMEILRGIEAGALAVRDRPGKPPGTTVDATEITVVLPTERPLYRQRRRLTLDSDGITDATERADPTALYEQVYLDPARLSAAVADGLARGPVAALPDILREHPLQQGLAELVGYLALRDGVETTVDGERRDEVTWTGEDDVDRAASVPHVVYTRAGSRRPPAGREPDEEPR</sequence>
<proteinExistence type="predicted"/>
<dbReference type="RefSeq" id="WP_072916410.1">
    <property type="nucleotide sequence ID" value="NZ_FRDM01000006.1"/>
</dbReference>
<feature type="compositionally biased region" description="Basic and acidic residues" evidence="2">
    <location>
        <begin position="490"/>
        <end position="499"/>
    </location>
</feature>
<dbReference type="InterPro" id="IPR021804">
    <property type="entry name" value="DUF3375"/>
</dbReference>
<dbReference type="OrthoDB" id="138803at2"/>
<dbReference type="AlphaFoldDB" id="A0A1M7TGQ6"/>
<dbReference type="EMBL" id="FRDM01000006">
    <property type="protein sequence ID" value="SHN69895.1"/>
    <property type="molecule type" value="Genomic_DNA"/>
</dbReference>
<dbReference type="Proteomes" id="UP000184428">
    <property type="component" value="Unassembled WGS sequence"/>
</dbReference>
<protein>
    <recommendedName>
        <fullName evidence="5">DUF3375 domain-containing protein</fullName>
    </recommendedName>
</protein>
<dbReference type="Pfam" id="PF11855">
    <property type="entry name" value="DUF3375"/>
    <property type="match status" value="1"/>
</dbReference>
<keyword evidence="1" id="KW-0175">Coiled coil</keyword>